<dbReference type="InterPro" id="IPR003439">
    <property type="entry name" value="ABC_transporter-like_ATP-bd"/>
</dbReference>
<evidence type="ECO:0000256" key="2">
    <source>
        <dbReference type="ARBA" id="ARBA00005417"/>
    </source>
</evidence>
<feature type="transmembrane region" description="Helical" evidence="9">
    <location>
        <begin position="280"/>
        <end position="303"/>
    </location>
</feature>
<evidence type="ECO:0000313" key="13">
    <source>
        <dbReference type="Proteomes" id="UP000619295"/>
    </source>
</evidence>
<protein>
    <submittedName>
        <fullName evidence="12">ABC transporter ATP-binding protein/permease</fullName>
    </submittedName>
</protein>
<organism evidence="12 13">
    <name type="scientific">Bosea spartocytisi</name>
    <dbReference type="NCBI Taxonomy" id="2773451"/>
    <lineage>
        <taxon>Bacteria</taxon>
        <taxon>Pseudomonadati</taxon>
        <taxon>Pseudomonadota</taxon>
        <taxon>Alphaproteobacteria</taxon>
        <taxon>Hyphomicrobiales</taxon>
        <taxon>Boseaceae</taxon>
        <taxon>Bosea</taxon>
    </lineage>
</organism>
<dbReference type="InterPro" id="IPR036640">
    <property type="entry name" value="ABC1_TM_sf"/>
</dbReference>
<dbReference type="InterPro" id="IPR011527">
    <property type="entry name" value="ABC1_TM_dom"/>
</dbReference>
<dbReference type="RefSeq" id="WP_191123030.1">
    <property type="nucleotide sequence ID" value="NZ_JACXWY010000001.1"/>
</dbReference>
<feature type="transmembrane region" description="Helical" evidence="9">
    <location>
        <begin position="48"/>
        <end position="66"/>
    </location>
</feature>
<dbReference type="PROSITE" id="PS00211">
    <property type="entry name" value="ABC_TRANSPORTER_1"/>
    <property type="match status" value="1"/>
</dbReference>
<dbReference type="EMBL" id="JACXWY010000001">
    <property type="protein sequence ID" value="MBD3844200.1"/>
    <property type="molecule type" value="Genomic_DNA"/>
</dbReference>
<dbReference type="InterPro" id="IPR039421">
    <property type="entry name" value="Type_1_exporter"/>
</dbReference>
<reference evidence="12" key="1">
    <citation type="submission" date="2020-09" db="EMBL/GenBank/DDBJ databases">
        <title>Bosea spartocytisi sp. nov. a root nodule endophyte of Spartocytisus supranubius in the high mountain ecosystem fo the Teide National Park (Canary Islands, Spain).</title>
        <authorList>
            <person name="Pulido-Suarez L."/>
            <person name="Peix A."/>
            <person name="Igual J.M."/>
            <person name="Socas-Perez N."/>
            <person name="Velazquez E."/>
            <person name="Flores-Felix J.D."/>
            <person name="Leon-Barrios M."/>
        </authorList>
    </citation>
    <scope>NUCLEOTIDE SEQUENCE</scope>
    <source>
        <strain evidence="12">SSUT16</strain>
    </source>
</reference>
<dbReference type="GO" id="GO:0005886">
    <property type="term" value="C:plasma membrane"/>
    <property type="evidence" value="ECO:0007669"/>
    <property type="project" value="UniProtKB-SubCell"/>
</dbReference>
<gene>
    <name evidence="12" type="ORF">IED13_00715</name>
</gene>
<evidence type="ECO:0000256" key="6">
    <source>
        <dbReference type="ARBA" id="ARBA00022840"/>
    </source>
</evidence>
<feature type="domain" description="ABC transporter" evidence="10">
    <location>
        <begin position="375"/>
        <end position="609"/>
    </location>
</feature>
<evidence type="ECO:0000313" key="12">
    <source>
        <dbReference type="EMBL" id="MBD3844200.1"/>
    </source>
</evidence>
<evidence type="ECO:0000259" key="11">
    <source>
        <dbReference type="PROSITE" id="PS50929"/>
    </source>
</evidence>
<dbReference type="Proteomes" id="UP000619295">
    <property type="component" value="Unassembled WGS sequence"/>
</dbReference>
<evidence type="ECO:0000256" key="1">
    <source>
        <dbReference type="ARBA" id="ARBA00004651"/>
    </source>
</evidence>
<feature type="transmembrane region" description="Helical" evidence="9">
    <location>
        <begin position="17"/>
        <end position="36"/>
    </location>
</feature>
<dbReference type="GO" id="GO:0016887">
    <property type="term" value="F:ATP hydrolysis activity"/>
    <property type="evidence" value="ECO:0007669"/>
    <property type="project" value="InterPro"/>
</dbReference>
<accession>A0A927E5W2</accession>
<dbReference type="SMART" id="SM00382">
    <property type="entry name" value="AAA"/>
    <property type="match status" value="1"/>
</dbReference>
<keyword evidence="6 12" id="KW-0067">ATP-binding</keyword>
<feature type="transmembrane region" description="Helical" evidence="9">
    <location>
        <begin position="171"/>
        <end position="190"/>
    </location>
</feature>
<feature type="transmembrane region" description="Helical" evidence="9">
    <location>
        <begin position="196"/>
        <end position="214"/>
    </location>
</feature>
<dbReference type="CDD" id="cd03253">
    <property type="entry name" value="ABCC_ATM1_transporter"/>
    <property type="match status" value="1"/>
</dbReference>
<dbReference type="GO" id="GO:0140359">
    <property type="term" value="F:ABC-type transporter activity"/>
    <property type="evidence" value="ECO:0007669"/>
    <property type="project" value="InterPro"/>
</dbReference>
<dbReference type="Pfam" id="PF00664">
    <property type="entry name" value="ABC_membrane"/>
    <property type="match status" value="1"/>
</dbReference>
<dbReference type="CDD" id="cd18582">
    <property type="entry name" value="ABC_6TM_ATM1_ABCB7"/>
    <property type="match status" value="1"/>
</dbReference>
<dbReference type="InterPro" id="IPR027417">
    <property type="entry name" value="P-loop_NTPase"/>
</dbReference>
<evidence type="ECO:0000256" key="7">
    <source>
        <dbReference type="ARBA" id="ARBA00022989"/>
    </source>
</evidence>
<dbReference type="PROSITE" id="PS50929">
    <property type="entry name" value="ABC_TM1F"/>
    <property type="match status" value="1"/>
</dbReference>
<evidence type="ECO:0000256" key="3">
    <source>
        <dbReference type="ARBA" id="ARBA00022448"/>
    </source>
</evidence>
<dbReference type="Pfam" id="PF00005">
    <property type="entry name" value="ABC_tran"/>
    <property type="match status" value="1"/>
</dbReference>
<comment type="similarity">
    <text evidence="2">Belongs to the ABC transporter superfamily.</text>
</comment>
<comment type="caution">
    <text evidence="12">The sequence shown here is derived from an EMBL/GenBank/DDBJ whole genome shotgun (WGS) entry which is preliminary data.</text>
</comment>
<evidence type="ECO:0000256" key="4">
    <source>
        <dbReference type="ARBA" id="ARBA00022692"/>
    </source>
</evidence>
<keyword evidence="8 9" id="KW-0472">Membrane</keyword>
<feature type="transmembrane region" description="Helical" evidence="9">
    <location>
        <begin position="86"/>
        <end position="104"/>
    </location>
</feature>
<proteinExistence type="inferred from homology"/>
<evidence type="ECO:0000256" key="8">
    <source>
        <dbReference type="ARBA" id="ARBA00023136"/>
    </source>
</evidence>
<dbReference type="SUPFAM" id="SSF52540">
    <property type="entry name" value="P-loop containing nucleoside triphosphate hydrolases"/>
    <property type="match status" value="1"/>
</dbReference>
<name>A0A927E5W2_9HYPH</name>
<comment type="subcellular location">
    <subcellularLocation>
        <location evidence="1">Cell membrane</location>
        <topology evidence="1">Multi-pass membrane protein</topology>
    </subcellularLocation>
</comment>
<keyword evidence="5" id="KW-0547">Nucleotide-binding</keyword>
<dbReference type="Gene3D" id="1.20.1560.10">
    <property type="entry name" value="ABC transporter type 1, transmembrane domain"/>
    <property type="match status" value="1"/>
</dbReference>
<dbReference type="InterPro" id="IPR003593">
    <property type="entry name" value="AAA+_ATPase"/>
</dbReference>
<dbReference type="AlphaFoldDB" id="A0A927E5W2"/>
<dbReference type="GO" id="GO:0005524">
    <property type="term" value="F:ATP binding"/>
    <property type="evidence" value="ECO:0007669"/>
    <property type="project" value="UniProtKB-KW"/>
</dbReference>
<dbReference type="FunFam" id="3.40.50.300:FF:000186">
    <property type="entry name" value="ATP-binding cassette sub-family B member 7, mitochondrial"/>
    <property type="match status" value="1"/>
</dbReference>
<feature type="domain" description="ABC transmembrane type-1" evidence="11">
    <location>
        <begin position="49"/>
        <end position="341"/>
    </location>
</feature>
<evidence type="ECO:0000256" key="9">
    <source>
        <dbReference type="SAM" id="Phobius"/>
    </source>
</evidence>
<dbReference type="PANTHER" id="PTHR24221:SF654">
    <property type="entry name" value="ATP-BINDING CASSETTE SUB-FAMILY B MEMBER 6"/>
    <property type="match status" value="1"/>
</dbReference>
<evidence type="ECO:0000256" key="5">
    <source>
        <dbReference type="ARBA" id="ARBA00022741"/>
    </source>
</evidence>
<sequence>MSVPAAPSPVPSLARSVVIKPGSGFIATFRALWPYLWPAERADLRGRVVAAFALMLIGRLILMGVPFSFKWITDALAQTHSSVENWLPWLVGAPLALTVLYGLARVGSSAFVQMRDAIFAPVFMHAVRTLALQTFGHLHYLSLRFHLERKTGGLTRVLERGRNGIEEMVRLGLNQLVPVIVEVALIIAVLLALFDWRYVAVLVVMVVAYMTYTIKATEWRIAIRSAMNESDTDANSKAIDSLLNYETVKYFGAEARETARYDVAMARYERNSIKSYTSLALLNFGQATIFAVGLTLSMLMAVRGFQAGTNTVGDLVLINSMLIQLYLPLNFMGTVYREIKQATLDIAEMFSLIGRDPEIQDKPGALPLQVPAGEVVFDDVHFAYVPERPILRGISFKVPPGRTVAIVGPSGAGKSTISRLLFRFYEPQKGRILIDGQPIADIQQVSLRAAIGMVPQDTVLFNDTIEYNIRYGRPEATMEEVEDAARLAQIDRFIRTLPEGYATSVGERGLKLSGGEKQRVAIARTILKGPPVLVLDEATSALDSFTEKEIQDALDRVSEGRTTLVIAHRLSTVVNADEIIVLDKGVIVERGHHRDLLAADGVYAAMWNRQREVDEAKATLQRATQEEGESVRVTLAQ</sequence>
<dbReference type="SUPFAM" id="SSF90123">
    <property type="entry name" value="ABC transporter transmembrane region"/>
    <property type="match status" value="1"/>
</dbReference>
<keyword evidence="4 9" id="KW-0812">Transmembrane</keyword>
<keyword evidence="13" id="KW-1185">Reference proteome</keyword>
<dbReference type="InterPro" id="IPR017871">
    <property type="entry name" value="ABC_transporter-like_CS"/>
</dbReference>
<evidence type="ECO:0000259" key="10">
    <source>
        <dbReference type="PROSITE" id="PS50893"/>
    </source>
</evidence>
<keyword evidence="7 9" id="KW-1133">Transmembrane helix</keyword>
<dbReference type="Gene3D" id="3.40.50.300">
    <property type="entry name" value="P-loop containing nucleotide triphosphate hydrolases"/>
    <property type="match status" value="1"/>
</dbReference>
<keyword evidence="3" id="KW-0813">Transport</keyword>
<dbReference type="PANTHER" id="PTHR24221">
    <property type="entry name" value="ATP-BINDING CASSETTE SUB-FAMILY B"/>
    <property type="match status" value="1"/>
</dbReference>
<dbReference type="PROSITE" id="PS50893">
    <property type="entry name" value="ABC_TRANSPORTER_2"/>
    <property type="match status" value="1"/>
</dbReference>